<dbReference type="Proteomes" id="UP001148018">
    <property type="component" value="Unassembled WGS sequence"/>
</dbReference>
<evidence type="ECO:0008006" key="5">
    <source>
        <dbReference type="Google" id="ProtNLM"/>
    </source>
</evidence>
<evidence type="ECO:0000256" key="2">
    <source>
        <dbReference type="SAM" id="SignalP"/>
    </source>
</evidence>
<evidence type="ECO:0000313" key="4">
    <source>
        <dbReference type="Proteomes" id="UP001148018"/>
    </source>
</evidence>
<name>A0A9Q0IG55_9TELE</name>
<keyword evidence="4" id="KW-1185">Reference proteome</keyword>
<proteinExistence type="predicted"/>
<accession>A0A9Q0IG55</accession>
<dbReference type="OrthoDB" id="8952062at2759"/>
<protein>
    <recommendedName>
        <fullName evidence="5">Secreted protein</fullName>
    </recommendedName>
</protein>
<organism evidence="3 4">
    <name type="scientific">Muraenolepis orangiensis</name>
    <name type="common">Patagonian moray cod</name>
    <dbReference type="NCBI Taxonomy" id="630683"/>
    <lineage>
        <taxon>Eukaryota</taxon>
        <taxon>Metazoa</taxon>
        <taxon>Chordata</taxon>
        <taxon>Craniata</taxon>
        <taxon>Vertebrata</taxon>
        <taxon>Euteleostomi</taxon>
        <taxon>Actinopterygii</taxon>
        <taxon>Neopterygii</taxon>
        <taxon>Teleostei</taxon>
        <taxon>Neoteleostei</taxon>
        <taxon>Acanthomorphata</taxon>
        <taxon>Zeiogadaria</taxon>
        <taxon>Gadariae</taxon>
        <taxon>Gadiformes</taxon>
        <taxon>Muraenolepidoidei</taxon>
        <taxon>Muraenolepididae</taxon>
        <taxon>Muraenolepis</taxon>
    </lineage>
</organism>
<feature type="compositionally biased region" description="Basic and acidic residues" evidence="1">
    <location>
        <begin position="36"/>
        <end position="52"/>
    </location>
</feature>
<reference evidence="3" key="1">
    <citation type="submission" date="2022-07" db="EMBL/GenBank/DDBJ databases">
        <title>Chromosome-level genome of Muraenolepis orangiensis.</title>
        <authorList>
            <person name="Kim J."/>
        </authorList>
    </citation>
    <scope>NUCLEOTIDE SEQUENCE</scope>
    <source>
        <strain evidence="3">KU_S4_2022</strain>
        <tissue evidence="3">Muscle</tissue>
    </source>
</reference>
<keyword evidence="2" id="KW-0732">Signal</keyword>
<feature type="signal peptide" evidence="2">
    <location>
        <begin position="1"/>
        <end position="19"/>
    </location>
</feature>
<feature type="compositionally biased region" description="Polar residues" evidence="1">
    <location>
        <begin position="62"/>
        <end position="74"/>
    </location>
</feature>
<gene>
    <name evidence="3" type="ORF">NHX12_000926</name>
</gene>
<evidence type="ECO:0000256" key="1">
    <source>
        <dbReference type="SAM" id="MobiDB-lite"/>
    </source>
</evidence>
<feature type="chain" id="PRO_5040303116" description="Secreted protein" evidence="2">
    <location>
        <begin position="20"/>
        <end position="139"/>
    </location>
</feature>
<dbReference type="AlphaFoldDB" id="A0A9Q0IG55"/>
<feature type="region of interest" description="Disordered" evidence="1">
    <location>
        <begin position="28"/>
        <end position="92"/>
    </location>
</feature>
<comment type="caution">
    <text evidence="3">The sequence shown here is derived from an EMBL/GenBank/DDBJ whole genome shotgun (WGS) entry which is preliminary data.</text>
</comment>
<evidence type="ECO:0000313" key="3">
    <source>
        <dbReference type="EMBL" id="KAJ3597399.1"/>
    </source>
</evidence>
<dbReference type="EMBL" id="JANIIK010000109">
    <property type="protein sequence ID" value="KAJ3597399.1"/>
    <property type="molecule type" value="Genomic_DNA"/>
</dbReference>
<sequence length="139" mass="15230">MPAPTLSLVTAALAAEAAALRSVASAMGADLSFESEEQRRERGERRKEGERRVGRRCRLKQKSQSVDIPDQTFSPAPMRASPLNRAASPVARTTAAGLAVREHNATNASQRRSPRCGELKRGYTIGKPHTSFLFWLGER</sequence>